<comment type="similarity">
    <text evidence="2">Belongs to the ustYa family.</text>
</comment>
<dbReference type="PANTHER" id="PTHR33365">
    <property type="entry name" value="YALI0B05434P"/>
    <property type="match status" value="1"/>
</dbReference>
<comment type="caution">
    <text evidence="4">The sequence shown here is derived from an EMBL/GenBank/DDBJ whole genome shotgun (WGS) entry which is preliminary data.</text>
</comment>
<name>A0A8H5GHD4_9AGAR</name>
<comment type="pathway">
    <text evidence="1">Mycotoxin biosynthesis.</text>
</comment>
<dbReference type="EMBL" id="JAACJM010000031">
    <property type="protein sequence ID" value="KAF5364811.1"/>
    <property type="molecule type" value="Genomic_DNA"/>
</dbReference>
<sequence length="312" mass="35337">MGLGRGMYGIVEQIVQVYISGKELYMPSCPTGGDLFMRLSSIKKTLRPGVFVVALPKFLTRVALHSAANLTNMSGKGDYARLPEETDSFLHGDEPTVKRPLWFLIAIGYLAMTVVNVSIFCYQIRHSILPKIFKPHYTYVNGDWPQELIVPDKYGSMNEITTQFNDSAQWEDILSPDARALWETTLPPKGRGYLKLGGHKELFGVTMYHQLHCLVRLRAVIAGENEDMGHVKHCFNYLRQGILYTADITLEDGRSTTEKGPLGETKSVVRSGYDVEHKCRDSTPVWNYLNEKWMQDFPVHDIMDHAAEYGQA</sequence>
<evidence type="ECO:0000256" key="2">
    <source>
        <dbReference type="ARBA" id="ARBA00035112"/>
    </source>
</evidence>
<keyword evidence="5" id="KW-1185">Reference proteome</keyword>
<evidence type="ECO:0000313" key="4">
    <source>
        <dbReference type="EMBL" id="KAF5364811.1"/>
    </source>
</evidence>
<organism evidence="4 5">
    <name type="scientific">Tetrapyrgos nigripes</name>
    <dbReference type="NCBI Taxonomy" id="182062"/>
    <lineage>
        <taxon>Eukaryota</taxon>
        <taxon>Fungi</taxon>
        <taxon>Dikarya</taxon>
        <taxon>Basidiomycota</taxon>
        <taxon>Agaricomycotina</taxon>
        <taxon>Agaricomycetes</taxon>
        <taxon>Agaricomycetidae</taxon>
        <taxon>Agaricales</taxon>
        <taxon>Marasmiineae</taxon>
        <taxon>Marasmiaceae</taxon>
        <taxon>Tetrapyrgos</taxon>
    </lineage>
</organism>
<evidence type="ECO:0000313" key="5">
    <source>
        <dbReference type="Proteomes" id="UP000559256"/>
    </source>
</evidence>
<keyword evidence="3" id="KW-0812">Transmembrane</keyword>
<dbReference type="InterPro" id="IPR021765">
    <property type="entry name" value="UstYa-like"/>
</dbReference>
<accession>A0A8H5GHD4</accession>
<dbReference type="GO" id="GO:0043386">
    <property type="term" value="P:mycotoxin biosynthetic process"/>
    <property type="evidence" value="ECO:0007669"/>
    <property type="project" value="InterPro"/>
</dbReference>
<evidence type="ECO:0000256" key="1">
    <source>
        <dbReference type="ARBA" id="ARBA00004685"/>
    </source>
</evidence>
<proteinExistence type="inferred from homology"/>
<keyword evidence="3" id="KW-0472">Membrane</keyword>
<feature type="transmembrane region" description="Helical" evidence="3">
    <location>
        <begin position="101"/>
        <end position="122"/>
    </location>
</feature>
<gene>
    <name evidence="4" type="ORF">D9758_009354</name>
</gene>
<dbReference type="AlphaFoldDB" id="A0A8H5GHD4"/>
<dbReference type="OrthoDB" id="3687641at2759"/>
<keyword evidence="3" id="KW-1133">Transmembrane helix</keyword>
<dbReference type="Proteomes" id="UP000559256">
    <property type="component" value="Unassembled WGS sequence"/>
</dbReference>
<dbReference type="Pfam" id="PF11807">
    <property type="entry name" value="UstYa"/>
    <property type="match status" value="1"/>
</dbReference>
<dbReference type="PANTHER" id="PTHR33365:SF4">
    <property type="entry name" value="CYCLOCHLOROTINE BIOSYNTHESIS PROTEIN O"/>
    <property type="match status" value="1"/>
</dbReference>
<protein>
    <submittedName>
        <fullName evidence="4">Uncharacterized protein</fullName>
    </submittedName>
</protein>
<reference evidence="4 5" key="1">
    <citation type="journal article" date="2020" name="ISME J.">
        <title>Uncovering the hidden diversity of litter-decomposition mechanisms in mushroom-forming fungi.</title>
        <authorList>
            <person name="Floudas D."/>
            <person name="Bentzer J."/>
            <person name="Ahren D."/>
            <person name="Johansson T."/>
            <person name="Persson P."/>
            <person name="Tunlid A."/>
        </authorList>
    </citation>
    <scope>NUCLEOTIDE SEQUENCE [LARGE SCALE GENOMIC DNA]</scope>
    <source>
        <strain evidence="4 5">CBS 291.85</strain>
    </source>
</reference>
<evidence type="ECO:0000256" key="3">
    <source>
        <dbReference type="SAM" id="Phobius"/>
    </source>
</evidence>